<comment type="caution">
    <text evidence="4">The sequence shown here is derived from an EMBL/GenBank/DDBJ whole genome shotgun (WGS) entry which is preliminary data.</text>
</comment>
<keyword evidence="5" id="KW-1185">Reference proteome</keyword>
<organism evidence="4 5">
    <name type="scientific">Trypanosoma theileri</name>
    <dbReference type="NCBI Taxonomy" id="67003"/>
    <lineage>
        <taxon>Eukaryota</taxon>
        <taxon>Discoba</taxon>
        <taxon>Euglenozoa</taxon>
        <taxon>Kinetoplastea</taxon>
        <taxon>Metakinetoplastina</taxon>
        <taxon>Trypanosomatida</taxon>
        <taxon>Trypanosomatidae</taxon>
        <taxon>Trypanosoma</taxon>
    </lineage>
</organism>
<dbReference type="Proteomes" id="UP000192257">
    <property type="component" value="Unassembled WGS sequence"/>
</dbReference>
<dbReference type="AlphaFoldDB" id="A0A1X0PA72"/>
<evidence type="ECO:0000313" key="4">
    <source>
        <dbReference type="EMBL" id="ORC93837.1"/>
    </source>
</evidence>
<gene>
    <name evidence="4" type="ORF">TM35_000017140</name>
</gene>
<dbReference type="Gene3D" id="1.10.238.200">
    <property type="entry name" value="Cullin, PONY binding domain"/>
    <property type="match status" value="1"/>
</dbReference>
<dbReference type="InterPro" id="IPR042460">
    <property type="entry name" value="DCN1-like_PONY"/>
</dbReference>
<feature type="region of interest" description="Disordered" evidence="2">
    <location>
        <begin position="1"/>
        <end position="41"/>
    </location>
</feature>
<dbReference type="GO" id="GO:0032182">
    <property type="term" value="F:ubiquitin-like protein binding"/>
    <property type="evidence" value="ECO:0007669"/>
    <property type="project" value="TreeGrafter"/>
</dbReference>
<evidence type="ECO:0000256" key="1">
    <source>
        <dbReference type="RuleBase" id="RU410713"/>
    </source>
</evidence>
<dbReference type="PANTHER" id="PTHR12281:SF34">
    <property type="entry name" value="DEFECTIVE IN CULLIN NEDDYLATION PROTEIN"/>
    <property type="match status" value="1"/>
</dbReference>
<evidence type="ECO:0000313" key="5">
    <source>
        <dbReference type="Proteomes" id="UP000192257"/>
    </source>
</evidence>
<dbReference type="OrthoDB" id="286637at2759"/>
<feature type="compositionally biased region" description="Polar residues" evidence="2">
    <location>
        <begin position="24"/>
        <end position="33"/>
    </location>
</feature>
<dbReference type="Pfam" id="PF03556">
    <property type="entry name" value="Cullin_binding"/>
    <property type="match status" value="1"/>
</dbReference>
<name>A0A1X0PA72_9TRYP</name>
<feature type="domain" description="DCUN1" evidence="3">
    <location>
        <begin position="54"/>
        <end position="242"/>
    </location>
</feature>
<dbReference type="EMBL" id="NBCO01000001">
    <property type="protein sequence ID" value="ORC93837.1"/>
    <property type="molecule type" value="Genomic_DNA"/>
</dbReference>
<proteinExistence type="predicted"/>
<dbReference type="GO" id="GO:0097602">
    <property type="term" value="F:cullin family protein binding"/>
    <property type="evidence" value="ECO:0007669"/>
    <property type="project" value="TreeGrafter"/>
</dbReference>
<accession>A0A1X0PA72</accession>
<evidence type="ECO:0000256" key="2">
    <source>
        <dbReference type="SAM" id="MobiDB-lite"/>
    </source>
</evidence>
<dbReference type="PROSITE" id="PS51229">
    <property type="entry name" value="DCUN1"/>
    <property type="match status" value="1"/>
</dbReference>
<evidence type="ECO:0000259" key="3">
    <source>
        <dbReference type="PROSITE" id="PS51229"/>
    </source>
</evidence>
<dbReference type="GeneID" id="39981175"/>
<protein>
    <recommendedName>
        <fullName evidence="1">Defective in cullin neddylation protein</fullName>
    </recommendedName>
</protein>
<dbReference type="STRING" id="67003.A0A1X0PA72"/>
<reference evidence="4 5" key="1">
    <citation type="submission" date="2017-03" db="EMBL/GenBank/DDBJ databases">
        <title>An alternative strategy for trypanosome survival in the mammalian bloodstream revealed through genome and transcriptome analysis of the ubiquitous bovine parasite Trypanosoma (Megatrypanum) theileri.</title>
        <authorList>
            <person name="Kelly S."/>
            <person name="Ivens A."/>
            <person name="Mott A."/>
            <person name="O'Neill E."/>
            <person name="Emms D."/>
            <person name="Macleod O."/>
            <person name="Voorheis P."/>
            <person name="Matthews J."/>
            <person name="Matthews K."/>
            <person name="Carrington M."/>
        </authorList>
    </citation>
    <scope>NUCLEOTIDE SEQUENCE [LARGE SCALE GENOMIC DNA]</scope>
    <source>
        <strain evidence="4">Edinburgh</strain>
    </source>
</reference>
<dbReference type="GO" id="GO:0000151">
    <property type="term" value="C:ubiquitin ligase complex"/>
    <property type="evidence" value="ECO:0007669"/>
    <property type="project" value="TreeGrafter"/>
</dbReference>
<dbReference type="GO" id="GO:0045116">
    <property type="term" value="P:protein neddylation"/>
    <property type="evidence" value="ECO:0007669"/>
    <property type="project" value="TreeGrafter"/>
</dbReference>
<dbReference type="RefSeq" id="XP_028887903.1">
    <property type="nucleotide sequence ID" value="XM_029021395.1"/>
</dbReference>
<dbReference type="Gene3D" id="1.10.238.10">
    <property type="entry name" value="EF-hand"/>
    <property type="match status" value="1"/>
</dbReference>
<dbReference type="InterPro" id="IPR014764">
    <property type="entry name" value="DCN-prot"/>
</dbReference>
<comment type="function">
    <text evidence="1">Neddylation of cullins play an essential role in the regulation of SCF-type complexes activity.</text>
</comment>
<sequence length="245" mass="28294">MPPKLRSRTPTTVNGPSPRVLSGNVAQRPTGSASAVKPVQRPSYASKSSNLTAFGRNDMETYFESLLALDRSDGLDAIGTKGIARLCEDLCIAKDSFEMYTLIWKMNITRGECIPRTDWLSTMYTYKVEQLLNLRMLLSEWVKEAKSTAFNEFYSHLYDFIRGEDARLMPTDRAIKVWGILFEHDPRIKSWIQWYSLVYMRDVTRDVWQQLGLFLSKVPNIEAYRVGDKWSSAIDNYVEWYKSSQ</sequence>
<dbReference type="PANTHER" id="PTHR12281">
    <property type="entry name" value="RP42 RELATED"/>
    <property type="match status" value="1"/>
</dbReference>
<dbReference type="GO" id="GO:0031624">
    <property type="term" value="F:ubiquitin conjugating enzyme binding"/>
    <property type="evidence" value="ECO:0007669"/>
    <property type="project" value="TreeGrafter"/>
</dbReference>
<dbReference type="InterPro" id="IPR005176">
    <property type="entry name" value="PONY_dom"/>
</dbReference>
<dbReference type="VEuPathDB" id="TriTrypDB:TM35_000017140"/>